<proteinExistence type="predicted"/>
<sequence>MIEQIETMISGDLHEQERLSWLDMPLDVRTCSVSDPVWRVWGAKGPWLKLENKEAIHANAAA</sequence>
<keyword evidence="2" id="KW-1185">Reference proteome</keyword>
<evidence type="ECO:0000313" key="1">
    <source>
        <dbReference type="EMBL" id="MBY3590749.1"/>
    </source>
</evidence>
<name>A0ABS7LHI9_9HYPH</name>
<organism evidence="1 2">
    <name type="scientific">Rhizobium bangladeshense</name>
    <dbReference type="NCBI Taxonomy" id="1138189"/>
    <lineage>
        <taxon>Bacteria</taxon>
        <taxon>Pseudomonadati</taxon>
        <taxon>Pseudomonadota</taxon>
        <taxon>Alphaproteobacteria</taxon>
        <taxon>Hyphomicrobiales</taxon>
        <taxon>Rhizobiaceae</taxon>
        <taxon>Rhizobium/Agrobacterium group</taxon>
        <taxon>Rhizobium</taxon>
    </lineage>
</organism>
<gene>
    <name evidence="1" type="ORF">HJA87_12765</name>
</gene>
<dbReference type="EMBL" id="JABTXI010000004">
    <property type="protein sequence ID" value="MBY3590749.1"/>
    <property type="molecule type" value="Genomic_DNA"/>
</dbReference>
<reference evidence="1 2" key="1">
    <citation type="submission" date="2020-06" db="EMBL/GenBank/DDBJ databases">
        <title>Global-level population genomics: horizontal gene transfer, symbiosis and evolution in Rhizobia.</title>
        <authorList>
            <person name="Gai Y."/>
        </authorList>
    </citation>
    <scope>NUCLEOTIDE SEQUENCE [LARGE SCALE GENOMIC DNA]</scope>
    <source>
        <strain evidence="1 2">PLR6_1b</strain>
    </source>
</reference>
<dbReference type="RefSeq" id="WP_221143114.1">
    <property type="nucleotide sequence ID" value="NZ_JABDXB010000002.1"/>
</dbReference>
<dbReference type="Proteomes" id="UP000720124">
    <property type="component" value="Unassembled WGS sequence"/>
</dbReference>
<evidence type="ECO:0000313" key="2">
    <source>
        <dbReference type="Proteomes" id="UP000720124"/>
    </source>
</evidence>
<comment type="caution">
    <text evidence="1">The sequence shown here is derived from an EMBL/GenBank/DDBJ whole genome shotgun (WGS) entry which is preliminary data.</text>
</comment>
<accession>A0ABS7LHI9</accession>
<protein>
    <submittedName>
        <fullName evidence="1">Uncharacterized protein</fullName>
    </submittedName>
</protein>